<evidence type="ECO:0000256" key="1">
    <source>
        <dbReference type="SAM" id="Phobius"/>
    </source>
</evidence>
<feature type="transmembrane region" description="Helical" evidence="1">
    <location>
        <begin position="47"/>
        <end position="68"/>
    </location>
</feature>
<keyword evidence="1" id="KW-0812">Transmembrane</keyword>
<dbReference type="Proteomes" id="UP001500621">
    <property type="component" value="Unassembled WGS sequence"/>
</dbReference>
<accession>A0ABP8VWW1</accession>
<evidence type="ECO:0008006" key="4">
    <source>
        <dbReference type="Google" id="ProtNLM"/>
    </source>
</evidence>
<keyword evidence="1" id="KW-1133">Transmembrane helix</keyword>
<proteinExistence type="predicted"/>
<dbReference type="EMBL" id="BAABIM010000001">
    <property type="protein sequence ID" value="GAA4674174.1"/>
    <property type="molecule type" value="Genomic_DNA"/>
</dbReference>
<protein>
    <recommendedName>
        <fullName evidence="4">DUF1772 domain-containing protein</fullName>
    </recommendedName>
</protein>
<gene>
    <name evidence="2" type="ORF">GCM10023226_09140</name>
</gene>
<organism evidence="2 3">
    <name type="scientific">Nocardioides nanhaiensis</name>
    <dbReference type="NCBI Taxonomy" id="1476871"/>
    <lineage>
        <taxon>Bacteria</taxon>
        <taxon>Bacillati</taxon>
        <taxon>Actinomycetota</taxon>
        <taxon>Actinomycetes</taxon>
        <taxon>Propionibacteriales</taxon>
        <taxon>Nocardioidaceae</taxon>
        <taxon>Nocardioides</taxon>
    </lineage>
</organism>
<feature type="transmembrane region" description="Helical" evidence="1">
    <location>
        <begin position="6"/>
        <end position="26"/>
    </location>
</feature>
<evidence type="ECO:0000313" key="3">
    <source>
        <dbReference type="Proteomes" id="UP001500621"/>
    </source>
</evidence>
<feature type="transmembrane region" description="Helical" evidence="1">
    <location>
        <begin position="120"/>
        <end position="139"/>
    </location>
</feature>
<keyword evidence="3" id="KW-1185">Reference proteome</keyword>
<feature type="transmembrane region" description="Helical" evidence="1">
    <location>
        <begin position="74"/>
        <end position="95"/>
    </location>
</feature>
<keyword evidence="1" id="KW-0472">Membrane</keyword>
<sequence length="140" mass="14059">MDATWALALAVMLHAGFQLTVTVLVYPALARVPAADWAPAHARHSRAITPLVALCYGALAGTAIWALLAAPRSPALVVTLACVLGSVLATATGAAPTHGRLGRSGPTPALLRRLLLADRVRAAFAVGAAAAALVAVTGLG</sequence>
<evidence type="ECO:0000313" key="2">
    <source>
        <dbReference type="EMBL" id="GAA4674174.1"/>
    </source>
</evidence>
<name>A0ABP8VWW1_9ACTN</name>
<comment type="caution">
    <text evidence="2">The sequence shown here is derived from an EMBL/GenBank/DDBJ whole genome shotgun (WGS) entry which is preliminary data.</text>
</comment>
<dbReference type="RefSeq" id="WP_345263089.1">
    <property type="nucleotide sequence ID" value="NZ_BAABIM010000001.1"/>
</dbReference>
<reference evidence="3" key="1">
    <citation type="journal article" date="2019" name="Int. J. Syst. Evol. Microbiol.">
        <title>The Global Catalogue of Microorganisms (GCM) 10K type strain sequencing project: providing services to taxonomists for standard genome sequencing and annotation.</title>
        <authorList>
            <consortium name="The Broad Institute Genomics Platform"/>
            <consortium name="The Broad Institute Genome Sequencing Center for Infectious Disease"/>
            <person name="Wu L."/>
            <person name="Ma J."/>
        </authorList>
    </citation>
    <scope>NUCLEOTIDE SEQUENCE [LARGE SCALE GENOMIC DNA]</scope>
    <source>
        <strain evidence="3">JCM 18127</strain>
    </source>
</reference>